<accession>A0A4Q2CZD2</accession>
<protein>
    <submittedName>
        <fullName evidence="1">Uncharacterized protein</fullName>
    </submittedName>
</protein>
<evidence type="ECO:0000313" key="2">
    <source>
        <dbReference type="Proteomes" id="UP000290288"/>
    </source>
</evidence>
<dbReference type="AlphaFoldDB" id="A0A4Q2CZD2"/>
<name>A0A4Q2CZD2_9AGAR</name>
<sequence length="48" mass="5368">MHWTLTDKYIQLTTQTLLNLAGDEIGAAKLKTQHTKPTHATYIPGSMK</sequence>
<dbReference type="Proteomes" id="UP000290288">
    <property type="component" value="Unassembled WGS sequence"/>
</dbReference>
<keyword evidence="2" id="KW-1185">Reference proteome</keyword>
<gene>
    <name evidence="1" type="ORF">EST38_g13614</name>
</gene>
<proteinExistence type="predicted"/>
<reference evidence="1 2" key="1">
    <citation type="submission" date="2019-01" db="EMBL/GenBank/DDBJ databases">
        <title>Draft genome sequence of Psathyrella aberdarensis IHI B618.</title>
        <authorList>
            <person name="Buettner E."/>
            <person name="Kellner H."/>
        </authorList>
    </citation>
    <scope>NUCLEOTIDE SEQUENCE [LARGE SCALE GENOMIC DNA]</scope>
    <source>
        <strain evidence="1 2">IHI B618</strain>
    </source>
</reference>
<dbReference type="EMBL" id="SDEE01001332">
    <property type="protein sequence ID" value="RXW12240.1"/>
    <property type="molecule type" value="Genomic_DNA"/>
</dbReference>
<organism evidence="1 2">
    <name type="scientific">Candolleomyces aberdarensis</name>
    <dbReference type="NCBI Taxonomy" id="2316362"/>
    <lineage>
        <taxon>Eukaryota</taxon>
        <taxon>Fungi</taxon>
        <taxon>Dikarya</taxon>
        <taxon>Basidiomycota</taxon>
        <taxon>Agaricomycotina</taxon>
        <taxon>Agaricomycetes</taxon>
        <taxon>Agaricomycetidae</taxon>
        <taxon>Agaricales</taxon>
        <taxon>Agaricineae</taxon>
        <taxon>Psathyrellaceae</taxon>
        <taxon>Candolleomyces</taxon>
    </lineage>
</organism>
<evidence type="ECO:0000313" key="1">
    <source>
        <dbReference type="EMBL" id="RXW12240.1"/>
    </source>
</evidence>
<comment type="caution">
    <text evidence="1">The sequence shown here is derived from an EMBL/GenBank/DDBJ whole genome shotgun (WGS) entry which is preliminary data.</text>
</comment>